<sequence length="168" mass="17761">MAKVAFLLADVFEDSEFQQPYDAVRDAGHEAVVVGKESGKQVTGKKGSKVTVDKSSGEVRAEEFDAVVVPGGYSPDKVRTDEASVAIARGVHEAGKPVAAICHAGWVLAEADIVRGRTVTSVASIRTDLKNAGANWVDQEVVEDGNLITSRTPDDLPAFCAALLKQLP</sequence>
<dbReference type="OrthoDB" id="9792284at2"/>
<dbReference type="Pfam" id="PF01965">
    <property type="entry name" value="DJ-1_PfpI"/>
    <property type="match status" value="1"/>
</dbReference>
<dbReference type="GO" id="GO:0006508">
    <property type="term" value="P:proteolysis"/>
    <property type="evidence" value="ECO:0007669"/>
    <property type="project" value="UniProtKB-KW"/>
</dbReference>
<dbReference type="InterPro" id="IPR029062">
    <property type="entry name" value="Class_I_gatase-like"/>
</dbReference>
<dbReference type="PROSITE" id="PS51276">
    <property type="entry name" value="PEPTIDASE_C56_PFPI"/>
    <property type="match status" value="1"/>
</dbReference>
<feature type="domain" description="DJ-1/PfpI" evidence="2">
    <location>
        <begin position="2"/>
        <end position="166"/>
    </location>
</feature>
<dbReference type="AlphaFoldDB" id="A0A1H1LGR2"/>
<dbReference type="STRING" id="117157.SAMN04489717_0333"/>
<evidence type="ECO:0000313" key="4">
    <source>
        <dbReference type="Proteomes" id="UP000198983"/>
    </source>
</evidence>
<dbReference type="EMBL" id="LT629732">
    <property type="protein sequence ID" value="SDR73764.1"/>
    <property type="molecule type" value="Genomic_DNA"/>
</dbReference>
<evidence type="ECO:0000313" key="3">
    <source>
        <dbReference type="EMBL" id="SDR73764.1"/>
    </source>
</evidence>
<dbReference type="Gene3D" id="3.40.50.880">
    <property type="match status" value="1"/>
</dbReference>
<comment type="similarity">
    <text evidence="1">Belongs to the peptidase C56 family.</text>
</comment>
<name>A0A1H1LGR2_9ACTN</name>
<keyword evidence="4" id="KW-1185">Reference proteome</keyword>
<dbReference type="PANTHER" id="PTHR42733:SF2">
    <property type="entry name" value="DJ-1_THIJ_PFPI FAMILY PROTEIN"/>
    <property type="match status" value="1"/>
</dbReference>
<organism evidence="3 4">
    <name type="scientific">Actinopolymorpha singaporensis</name>
    <dbReference type="NCBI Taxonomy" id="117157"/>
    <lineage>
        <taxon>Bacteria</taxon>
        <taxon>Bacillati</taxon>
        <taxon>Actinomycetota</taxon>
        <taxon>Actinomycetes</taxon>
        <taxon>Propionibacteriales</taxon>
        <taxon>Actinopolymorphaceae</taxon>
        <taxon>Actinopolymorpha</taxon>
    </lineage>
</organism>
<reference evidence="3 4" key="1">
    <citation type="submission" date="2016-10" db="EMBL/GenBank/DDBJ databases">
        <authorList>
            <person name="de Groot N.N."/>
        </authorList>
    </citation>
    <scope>NUCLEOTIDE SEQUENCE [LARGE SCALE GENOMIC DNA]</scope>
    <source>
        <strain evidence="3 4">DSM 22024</strain>
    </source>
</reference>
<dbReference type="Proteomes" id="UP000198983">
    <property type="component" value="Chromosome I"/>
</dbReference>
<dbReference type="CDD" id="cd03134">
    <property type="entry name" value="GATase1_PfpI_like"/>
    <property type="match status" value="1"/>
</dbReference>
<dbReference type="GO" id="GO:0008233">
    <property type="term" value="F:peptidase activity"/>
    <property type="evidence" value="ECO:0007669"/>
    <property type="project" value="UniProtKB-KW"/>
</dbReference>
<keyword evidence="3" id="KW-0378">Hydrolase</keyword>
<dbReference type="InterPro" id="IPR002818">
    <property type="entry name" value="DJ-1/PfpI"/>
</dbReference>
<dbReference type="SUPFAM" id="SSF52317">
    <property type="entry name" value="Class I glutamine amidotransferase-like"/>
    <property type="match status" value="1"/>
</dbReference>
<gene>
    <name evidence="3" type="ORF">SAMN04489717_0333</name>
</gene>
<proteinExistence type="inferred from homology"/>
<dbReference type="RefSeq" id="WP_092649893.1">
    <property type="nucleotide sequence ID" value="NZ_LT629732.1"/>
</dbReference>
<accession>A0A1H1LGR2</accession>
<dbReference type="PANTHER" id="PTHR42733">
    <property type="entry name" value="DJ-1 PROTEIN"/>
    <property type="match status" value="1"/>
</dbReference>
<dbReference type="InterPro" id="IPR006286">
    <property type="entry name" value="C56_PfpI-like"/>
</dbReference>
<evidence type="ECO:0000259" key="2">
    <source>
        <dbReference type="Pfam" id="PF01965"/>
    </source>
</evidence>
<protein>
    <submittedName>
        <fullName evidence="3">Protease I</fullName>
    </submittedName>
</protein>
<evidence type="ECO:0000256" key="1">
    <source>
        <dbReference type="ARBA" id="ARBA00008542"/>
    </source>
</evidence>
<keyword evidence="3" id="KW-0645">Protease</keyword>
<dbReference type="NCBIfam" id="TIGR01382">
    <property type="entry name" value="PfpI"/>
    <property type="match status" value="1"/>
</dbReference>